<dbReference type="Proteomes" id="UP000438182">
    <property type="component" value="Unassembled WGS sequence"/>
</dbReference>
<reference evidence="13 14" key="1">
    <citation type="submission" date="2019-12" db="EMBL/GenBank/DDBJ databases">
        <authorList>
            <person name="Kim Y.S."/>
        </authorList>
    </citation>
    <scope>NUCLEOTIDE SEQUENCE [LARGE SCALE GENOMIC DNA]</scope>
    <source>
        <strain evidence="13 14">MMS17-SY077</strain>
    </source>
</reference>
<dbReference type="InterPro" id="IPR013762">
    <property type="entry name" value="Integrase-like_cat_sf"/>
</dbReference>
<dbReference type="EMBL" id="WSTA01000085">
    <property type="protein sequence ID" value="MWB99888.1"/>
    <property type="molecule type" value="Genomic_DNA"/>
</dbReference>
<dbReference type="SUPFAM" id="SSF56349">
    <property type="entry name" value="DNA breaking-rejoining enzymes"/>
    <property type="match status" value="1"/>
</dbReference>
<dbReference type="InterPro" id="IPR010998">
    <property type="entry name" value="Integrase_recombinase_N"/>
</dbReference>
<comment type="subunit">
    <text evidence="9">Forms a cyclic heterotetrameric complex composed of two molecules of XerC and two molecules of XerD.</text>
</comment>
<evidence type="ECO:0000256" key="2">
    <source>
        <dbReference type="ARBA" id="ARBA00022490"/>
    </source>
</evidence>
<evidence type="ECO:0000256" key="7">
    <source>
        <dbReference type="ARBA" id="ARBA00023172"/>
    </source>
</evidence>
<dbReference type="InterPro" id="IPR002104">
    <property type="entry name" value="Integrase_catalytic"/>
</dbReference>
<dbReference type="InterPro" id="IPR044068">
    <property type="entry name" value="CB"/>
</dbReference>
<feature type="domain" description="Core-binding (CB)" evidence="12">
    <location>
        <begin position="1"/>
        <end position="153"/>
    </location>
</feature>
<keyword evidence="3 9" id="KW-0132">Cell division</keyword>
<dbReference type="CDD" id="cd00798">
    <property type="entry name" value="INT_XerDC_C"/>
    <property type="match status" value="1"/>
</dbReference>
<keyword evidence="7 9" id="KW-0233">DNA recombination</keyword>
<evidence type="ECO:0000256" key="9">
    <source>
        <dbReference type="HAMAP-Rule" id="MF_01808"/>
    </source>
</evidence>
<dbReference type="PANTHER" id="PTHR30349">
    <property type="entry name" value="PHAGE INTEGRASE-RELATED"/>
    <property type="match status" value="1"/>
</dbReference>
<dbReference type="InterPro" id="IPR011010">
    <property type="entry name" value="DNA_brk_join_enz"/>
</dbReference>
<dbReference type="InterPro" id="IPR004107">
    <property type="entry name" value="Integrase_SAM-like_N"/>
</dbReference>
<evidence type="ECO:0000256" key="3">
    <source>
        <dbReference type="ARBA" id="ARBA00022618"/>
    </source>
</evidence>
<dbReference type="GO" id="GO:0006313">
    <property type="term" value="P:DNA transposition"/>
    <property type="evidence" value="ECO:0007669"/>
    <property type="project" value="UniProtKB-UniRule"/>
</dbReference>
<keyword evidence="4 9" id="KW-0159">Chromosome partition</keyword>
<protein>
    <recommendedName>
        <fullName evidence="9">Tyrosine recombinase XerC</fullName>
    </recommendedName>
</protein>
<feature type="active site" evidence="9">
    <location>
        <position position="237"/>
    </location>
</feature>
<dbReference type="Gene3D" id="1.10.150.130">
    <property type="match status" value="1"/>
</dbReference>
<dbReference type="GO" id="GO:0007059">
    <property type="term" value="P:chromosome segregation"/>
    <property type="evidence" value="ECO:0007669"/>
    <property type="project" value="UniProtKB-UniRule"/>
</dbReference>
<gene>
    <name evidence="9" type="primary">xerC</name>
    <name evidence="13" type="ORF">GB864_15180</name>
</gene>
<dbReference type="Pfam" id="PF02899">
    <property type="entry name" value="Phage_int_SAM_1"/>
    <property type="match status" value="2"/>
</dbReference>
<dbReference type="AlphaFoldDB" id="A0A6I4NZY4"/>
<evidence type="ECO:0000256" key="1">
    <source>
        <dbReference type="ARBA" id="ARBA00004496"/>
    </source>
</evidence>
<evidence type="ECO:0000256" key="10">
    <source>
        <dbReference type="SAM" id="MobiDB-lite"/>
    </source>
</evidence>
<feature type="region of interest" description="Disordered" evidence="10">
    <location>
        <begin position="61"/>
        <end position="106"/>
    </location>
</feature>
<dbReference type="PANTHER" id="PTHR30349:SF81">
    <property type="entry name" value="TYROSINE RECOMBINASE XERC"/>
    <property type="match status" value="1"/>
</dbReference>
<comment type="subcellular location">
    <subcellularLocation>
        <location evidence="1 9">Cytoplasm</location>
    </subcellularLocation>
</comment>
<organism evidence="13 14">
    <name type="scientific">Agromyces seonyuensis</name>
    <dbReference type="NCBI Taxonomy" id="2662446"/>
    <lineage>
        <taxon>Bacteria</taxon>
        <taxon>Bacillati</taxon>
        <taxon>Actinomycetota</taxon>
        <taxon>Actinomycetes</taxon>
        <taxon>Micrococcales</taxon>
        <taxon>Microbacteriaceae</taxon>
        <taxon>Agromyces</taxon>
    </lineage>
</organism>
<dbReference type="Pfam" id="PF00589">
    <property type="entry name" value="Phage_integrase"/>
    <property type="match status" value="1"/>
</dbReference>
<dbReference type="PROSITE" id="PS51898">
    <property type="entry name" value="TYR_RECOMBINASE"/>
    <property type="match status" value="1"/>
</dbReference>
<dbReference type="GO" id="GO:0005737">
    <property type="term" value="C:cytoplasm"/>
    <property type="evidence" value="ECO:0007669"/>
    <property type="project" value="UniProtKB-SubCell"/>
</dbReference>
<feature type="active site" evidence="9">
    <location>
        <position position="311"/>
    </location>
</feature>
<dbReference type="Gene3D" id="1.10.443.10">
    <property type="entry name" value="Intergrase catalytic core"/>
    <property type="match status" value="1"/>
</dbReference>
<proteinExistence type="inferred from homology"/>
<evidence type="ECO:0000256" key="5">
    <source>
        <dbReference type="ARBA" id="ARBA00022908"/>
    </source>
</evidence>
<evidence type="ECO:0000256" key="6">
    <source>
        <dbReference type="ARBA" id="ARBA00023125"/>
    </source>
</evidence>
<keyword evidence="5 9" id="KW-0229">DNA integration</keyword>
<evidence type="ECO:0000313" key="13">
    <source>
        <dbReference type="EMBL" id="MWB99888.1"/>
    </source>
</evidence>
<keyword evidence="2 9" id="KW-0963">Cytoplasm</keyword>
<dbReference type="InterPro" id="IPR023009">
    <property type="entry name" value="Tyrosine_recombinase_XerC/XerD"/>
</dbReference>
<dbReference type="GO" id="GO:0051301">
    <property type="term" value="P:cell division"/>
    <property type="evidence" value="ECO:0007669"/>
    <property type="project" value="UniProtKB-KW"/>
</dbReference>
<feature type="domain" description="Tyr recombinase" evidence="11">
    <location>
        <begin position="174"/>
        <end position="356"/>
    </location>
</feature>
<accession>A0A6I4NZY4</accession>
<dbReference type="SUPFAM" id="SSF47823">
    <property type="entry name" value="lambda integrase-like, N-terminal domain"/>
    <property type="match status" value="2"/>
</dbReference>
<comment type="similarity">
    <text evidence="9">Belongs to the 'phage' integrase family. XerC subfamily.</text>
</comment>
<dbReference type="RefSeq" id="WP_160426544.1">
    <property type="nucleotide sequence ID" value="NZ_WSTA01000085.1"/>
</dbReference>
<name>A0A6I4NZY4_9MICO</name>
<dbReference type="GO" id="GO:0009037">
    <property type="term" value="F:tyrosine-based site-specific recombinase activity"/>
    <property type="evidence" value="ECO:0007669"/>
    <property type="project" value="UniProtKB-UniRule"/>
</dbReference>
<keyword evidence="6 9" id="KW-0238">DNA-binding</keyword>
<comment type="function">
    <text evidence="9">Site-specific tyrosine recombinase, which acts by catalyzing the cutting and rejoining of the recombining DNA molecules. The XerC-XerD complex is essential to convert dimers of the bacterial chromosome into monomers to permit their segregation at cell division. It also contributes to the segregational stability of plasmids.</text>
</comment>
<keyword evidence="14" id="KW-1185">Reference proteome</keyword>
<dbReference type="HAMAP" id="MF_01808">
    <property type="entry name" value="Recomb_XerC_XerD"/>
    <property type="match status" value="1"/>
</dbReference>
<dbReference type="GO" id="GO:0003677">
    <property type="term" value="F:DNA binding"/>
    <property type="evidence" value="ECO:0007669"/>
    <property type="project" value="UniProtKB-UniRule"/>
</dbReference>
<feature type="active site" evidence="9">
    <location>
        <position position="334"/>
    </location>
</feature>
<keyword evidence="8 9" id="KW-0131">Cell cycle</keyword>
<evidence type="ECO:0000259" key="12">
    <source>
        <dbReference type="PROSITE" id="PS51900"/>
    </source>
</evidence>
<dbReference type="InterPro" id="IPR050090">
    <property type="entry name" value="Tyrosine_recombinase_XerCD"/>
</dbReference>
<evidence type="ECO:0000313" key="14">
    <source>
        <dbReference type="Proteomes" id="UP000438182"/>
    </source>
</evidence>
<evidence type="ECO:0000256" key="4">
    <source>
        <dbReference type="ARBA" id="ARBA00022829"/>
    </source>
</evidence>
<feature type="active site" evidence="9">
    <location>
        <position position="214"/>
    </location>
</feature>
<sequence length="363" mass="37932">MSDRAAIDGYLRHLTVERGLAANTLLAYRRDLDRYLGWLRAEAGETPPSAAAEVAGGAIAESHRDDGGAGSGDEPASSSPDDSTDRDASADGIAATGETPPAESSALLSGVDEAAIAAFSRHLSAPPPLGEGLAATSVARILSAVRGLHRFLAAEGSLALDPAHAVKPPKPPSRLPKAIPIEDVERLLAATDGEAPDRIRDQALLELLYATGARVSEAVALNVDDLVEGDVVRLFGKGGKQRVVPVGSYAQAAIERYLVRVRPVFSARGSSTPALFLGARGARLSRQSAWLVISAAAERAGIPHLSPHTLRHSFATHLLSGGADVRVVQELLGHASVATTQIYTLVTADALRDMYTSAHPRAR</sequence>
<comment type="caution">
    <text evidence="13">The sequence shown here is derived from an EMBL/GenBank/DDBJ whole genome shotgun (WGS) entry which is preliminary data.</text>
</comment>
<dbReference type="NCBIfam" id="NF001399">
    <property type="entry name" value="PRK00283.1"/>
    <property type="match status" value="1"/>
</dbReference>
<dbReference type="PROSITE" id="PS51900">
    <property type="entry name" value="CB"/>
    <property type="match status" value="1"/>
</dbReference>
<feature type="active site" evidence="9">
    <location>
        <position position="308"/>
    </location>
</feature>
<feature type="active site" description="O-(3'-phospho-DNA)-tyrosine intermediate" evidence="9">
    <location>
        <position position="343"/>
    </location>
</feature>
<evidence type="ECO:0000256" key="8">
    <source>
        <dbReference type="ARBA" id="ARBA00023306"/>
    </source>
</evidence>
<evidence type="ECO:0000259" key="11">
    <source>
        <dbReference type="PROSITE" id="PS51898"/>
    </source>
</evidence>